<organism evidence="1">
    <name type="scientific">marine sediment metagenome</name>
    <dbReference type="NCBI Taxonomy" id="412755"/>
    <lineage>
        <taxon>unclassified sequences</taxon>
        <taxon>metagenomes</taxon>
        <taxon>ecological metagenomes</taxon>
    </lineage>
</organism>
<gene>
    <name evidence="1" type="ORF">S06H3_14582</name>
</gene>
<dbReference type="AlphaFoldDB" id="X1LNQ3"/>
<dbReference type="EMBL" id="BARV01007138">
    <property type="protein sequence ID" value="GAI04005.1"/>
    <property type="molecule type" value="Genomic_DNA"/>
</dbReference>
<proteinExistence type="predicted"/>
<protein>
    <submittedName>
        <fullName evidence="1">Uncharacterized protein</fullName>
    </submittedName>
</protein>
<evidence type="ECO:0000313" key="1">
    <source>
        <dbReference type="EMBL" id="GAI04005.1"/>
    </source>
</evidence>
<comment type="caution">
    <text evidence="1">The sequence shown here is derived from an EMBL/GenBank/DDBJ whole genome shotgun (WGS) entry which is preliminary data.</text>
</comment>
<accession>X1LNQ3</accession>
<name>X1LNQ3_9ZZZZ</name>
<dbReference type="InterPro" id="IPR035451">
    <property type="entry name" value="Ada-like_dom_sf"/>
</dbReference>
<sequence length="316" mass="35388">MGITVKHRHDLSDQVEDGQDNYVYLRVQNRGTVIGSCTATVYFTIPGMLPNPAGWEKIGQVNIPDLEPGEFRVIGPIIWSDAQIPRTGHFCLISILDSPSDPAPDLTAIQTSADFRKMVRDKNNVAWKNITIVDVIPGGTSSFSFYMEGPSGKYHQADLQVDLTNFAPRADVLVRMVKRLADTATLNNMNVTHESKLYSTLTHLGKMGTLEDMDFKSNEETKVTIYYTVPEKTPDGAYPIRATLLVDGEQVGSYTEMINISHFVFVGNRKTKEVHNKTCAWMNMMSPYNRKPFGDLPQAHRHGYDNCAHCIGESKR</sequence>
<reference evidence="1" key="1">
    <citation type="journal article" date="2014" name="Front. Microbiol.">
        <title>High frequency of phylogenetically diverse reductive dehalogenase-homologous genes in deep subseafloor sedimentary metagenomes.</title>
        <authorList>
            <person name="Kawai M."/>
            <person name="Futagami T."/>
            <person name="Toyoda A."/>
            <person name="Takaki Y."/>
            <person name="Nishi S."/>
            <person name="Hori S."/>
            <person name="Arai W."/>
            <person name="Tsubouchi T."/>
            <person name="Morono Y."/>
            <person name="Uchiyama I."/>
            <person name="Ito T."/>
            <person name="Fujiyama A."/>
            <person name="Inagaki F."/>
            <person name="Takami H."/>
        </authorList>
    </citation>
    <scope>NUCLEOTIDE SEQUENCE</scope>
    <source>
        <strain evidence="1">Expedition CK06-06</strain>
    </source>
</reference>
<dbReference type="Gene3D" id="3.40.10.10">
    <property type="entry name" value="DNA Methylphosphotriester Repair Domain"/>
    <property type="match status" value="1"/>
</dbReference>